<name>A0A6N2BSS2_SOLCI</name>
<reference evidence="1" key="1">
    <citation type="submission" date="2019-05" db="EMBL/GenBank/DDBJ databases">
        <title>The de novo reference genome and transcriptome assemblies of the wild tomato species Solanum chilense.</title>
        <authorList>
            <person name="Stam R."/>
            <person name="Nosenko T."/>
            <person name="Hoerger A.C."/>
            <person name="Stephan W."/>
            <person name="Seidel M.A."/>
            <person name="Kuhn J.M.M."/>
            <person name="Haberer G."/>
            <person name="Tellier A."/>
        </authorList>
    </citation>
    <scope>NUCLEOTIDE SEQUENCE</scope>
    <source>
        <tissue evidence="1">Mature leaves</tissue>
    </source>
</reference>
<gene>
    <name evidence="1" type="ORF">EJD97_006562</name>
</gene>
<accession>A0A6N2BSS2</accession>
<sequence length="85" mass="10063">DLHFSKQTNSPSKERDRESTIEFLGLFAVCTLKHVIREYTQLYYNNNYKMTMKTIKEAVMISGLARFQAWRVPYPYLGMTTRYGL</sequence>
<comment type="caution">
    <text evidence="1">The sequence shown here is derived from an EMBL/GenBank/DDBJ whole genome shotgun (WGS) entry which is preliminary data.</text>
</comment>
<dbReference type="AlphaFoldDB" id="A0A6N2BSS2"/>
<proteinExistence type="predicted"/>
<evidence type="ECO:0000313" key="1">
    <source>
        <dbReference type="EMBL" id="TMW96908.1"/>
    </source>
</evidence>
<dbReference type="EMBL" id="RXGB01001942">
    <property type="protein sequence ID" value="TMW96908.1"/>
    <property type="molecule type" value="Genomic_DNA"/>
</dbReference>
<protein>
    <submittedName>
        <fullName evidence="1">Uncharacterized protein</fullName>
    </submittedName>
</protein>
<organism evidence="1">
    <name type="scientific">Solanum chilense</name>
    <name type="common">Tomato</name>
    <name type="synonym">Lycopersicon chilense</name>
    <dbReference type="NCBI Taxonomy" id="4083"/>
    <lineage>
        <taxon>Eukaryota</taxon>
        <taxon>Viridiplantae</taxon>
        <taxon>Streptophyta</taxon>
        <taxon>Embryophyta</taxon>
        <taxon>Tracheophyta</taxon>
        <taxon>Spermatophyta</taxon>
        <taxon>Magnoliopsida</taxon>
        <taxon>eudicotyledons</taxon>
        <taxon>Gunneridae</taxon>
        <taxon>Pentapetalae</taxon>
        <taxon>asterids</taxon>
        <taxon>lamiids</taxon>
        <taxon>Solanales</taxon>
        <taxon>Solanaceae</taxon>
        <taxon>Solanoideae</taxon>
        <taxon>Solaneae</taxon>
        <taxon>Solanum</taxon>
        <taxon>Solanum subgen. Lycopersicon</taxon>
    </lineage>
</organism>
<feature type="non-terminal residue" evidence="1">
    <location>
        <position position="1"/>
    </location>
</feature>